<evidence type="ECO:0000256" key="1">
    <source>
        <dbReference type="SAM" id="MobiDB-lite"/>
    </source>
</evidence>
<feature type="compositionally biased region" description="Polar residues" evidence="1">
    <location>
        <begin position="111"/>
        <end position="121"/>
    </location>
</feature>
<protein>
    <submittedName>
        <fullName evidence="2">Inositol 3-kinase</fullName>
    </submittedName>
</protein>
<dbReference type="AlphaFoldDB" id="A0AAW2XWF5"/>
<proteinExistence type="predicted"/>
<name>A0AAW2XWF5_9LAMI</name>
<evidence type="ECO:0000313" key="2">
    <source>
        <dbReference type="EMBL" id="KAL0458320.1"/>
    </source>
</evidence>
<comment type="caution">
    <text evidence="2">The sequence shown here is derived from an EMBL/GenBank/DDBJ whole genome shotgun (WGS) entry which is preliminary data.</text>
</comment>
<feature type="region of interest" description="Disordered" evidence="1">
    <location>
        <begin position="92"/>
        <end position="121"/>
    </location>
</feature>
<gene>
    <name evidence="2" type="ORF">Slati_0459200</name>
</gene>
<accession>A0AAW2XWF5</accession>
<sequence length="121" mass="12592">MRENREPTSCLVVGNYCHDVLMKDGVVLAESLGGAASFISAVLDGVSISSTLITKWVLISPTQSPTRHSFPLIPRQPSSTPISLLKSSATIASSNGCTPVNRSPPLISPTRGGSSSAWGLA</sequence>
<reference evidence="2" key="1">
    <citation type="submission" date="2020-06" db="EMBL/GenBank/DDBJ databases">
        <authorList>
            <person name="Li T."/>
            <person name="Hu X."/>
            <person name="Zhang T."/>
            <person name="Song X."/>
            <person name="Zhang H."/>
            <person name="Dai N."/>
            <person name="Sheng W."/>
            <person name="Hou X."/>
            <person name="Wei L."/>
        </authorList>
    </citation>
    <scope>NUCLEOTIDE SEQUENCE</scope>
    <source>
        <strain evidence="2">KEN1</strain>
        <tissue evidence="2">Leaf</tissue>
    </source>
</reference>
<organism evidence="2">
    <name type="scientific">Sesamum latifolium</name>
    <dbReference type="NCBI Taxonomy" id="2727402"/>
    <lineage>
        <taxon>Eukaryota</taxon>
        <taxon>Viridiplantae</taxon>
        <taxon>Streptophyta</taxon>
        <taxon>Embryophyta</taxon>
        <taxon>Tracheophyta</taxon>
        <taxon>Spermatophyta</taxon>
        <taxon>Magnoliopsida</taxon>
        <taxon>eudicotyledons</taxon>
        <taxon>Gunneridae</taxon>
        <taxon>Pentapetalae</taxon>
        <taxon>asterids</taxon>
        <taxon>lamiids</taxon>
        <taxon>Lamiales</taxon>
        <taxon>Pedaliaceae</taxon>
        <taxon>Sesamum</taxon>
    </lineage>
</organism>
<reference evidence="2" key="2">
    <citation type="journal article" date="2024" name="Plant">
        <title>Genomic evolution and insights into agronomic trait innovations of Sesamum species.</title>
        <authorList>
            <person name="Miao H."/>
            <person name="Wang L."/>
            <person name="Qu L."/>
            <person name="Liu H."/>
            <person name="Sun Y."/>
            <person name="Le M."/>
            <person name="Wang Q."/>
            <person name="Wei S."/>
            <person name="Zheng Y."/>
            <person name="Lin W."/>
            <person name="Duan Y."/>
            <person name="Cao H."/>
            <person name="Xiong S."/>
            <person name="Wang X."/>
            <person name="Wei L."/>
            <person name="Li C."/>
            <person name="Ma Q."/>
            <person name="Ju M."/>
            <person name="Zhao R."/>
            <person name="Li G."/>
            <person name="Mu C."/>
            <person name="Tian Q."/>
            <person name="Mei H."/>
            <person name="Zhang T."/>
            <person name="Gao T."/>
            <person name="Zhang H."/>
        </authorList>
    </citation>
    <scope>NUCLEOTIDE SEQUENCE</scope>
    <source>
        <strain evidence="2">KEN1</strain>
    </source>
</reference>
<dbReference type="EMBL" id="JACGWN010000002">
    <property type="protein sequence ID" value="KAL0458320.1"/>
    <property type="molecule type" value="Genomic_DNA"/>
</dbReference>
<feature type="compositionally biased region" description="Polar residues" evidence="1">
    <location>
        <begin position="92"/>
        <end position="101"/>
    </location>
</feature>